<name>A0A812INN2_9DINO</name>
<organism evidence="1 2">
    <name type="scientific">Symbiodinium necroappetens</name>
    <dbReference type="NCBI Taxonomy" id="1628268"/>
    <lineage>
        <taxon>Eukaryota</taxon>
        <taxon>Sar</taxon>
        <taxon>Alveolata</taxon>
        <taxon>Dinophyceae</taxon>
        <taxon>Suessiales</taxon>
        <taxon>Symbiodiniaceae</taxon>
        <taxon>Symbiodinium</taxon>
    </lineage>
</organism>
<reference evidence="1" key="1">
    <citation type="submission" date="2021-02" db="EMBL/GenBank/DDBJ databases">
        <authorList>
            <person name="Dougan E. K."/>
            <person name="Rhodes N."/>
            <person name="Thang M."/>
            <person name="Chan C."/>
        </authorList>
    </citation>
    <scope>NUCLEOTIDE SEQUENCE</scope>
</reference>
<dbReference type="OrthoDB" id="414874at2759"/>
<sequence length="455" mass="47971">MEPDFASPEEDAGDQQVTFQDAELMNEARIVGEGPSPSFYLDMGQTIVEVVVISSDFAPQGCSEPMTLLALPGKALGRRKGAQAGHRASLTVPVTGPLDALDVGLKVDVGVFTVVDSLLGEDELPDPGADTFSFLDAVGNPLRSSRNSGLRVVDFEAAGCQGKVCAGQSCGVLAAFRTQTEVEVYGETSGATFAGRSQVGRVRCRRSFCAGDLGCFGPRGHAQTLLNAIPPALPAAPLDDGLGLGELADKSLALQAFRILQEFRQPEAQEAQSVTPSSPAIVQSSGLRSHRTYGAKRCLGISKTGVLPLEAISLTLPLVFLEKDPVMSKEGDSFNADLILTAVHRLKQKFLSLCILAPLMYADLRAGFSSELQTVDASSEKIAVVKAEEEELPAGELLEEASTPLFEGVELFACGEFLVNGESLCWIAGLPGCLLSVAAALVREWSVAALGVFPQ</sequence>
<feature type="non-terminal residue" evidence="1">
    <location>
        <position position="1"/>
    </location>
</feature>
<comment type="caution">
    <text evidence="1">The sequence shown here is derived from an EMBL/GenBank/DDBJ whole genome shotgun (WGS) entry which is preliminary data.</text>
</comment>
<gene>
    <name evidence="1" type="ORF">SNEC2469_LOCUS234</name>
</gene>
<dbReference type="EMBL" id="CAJNJA010000504">
    <property type="protein sequence ID" value="CAE7153939.1"/>
    <property type="molecule type" value="Genomic_DNA"/>
</dbReference>
<evidence type="ECO:0000313" key="1">
    <source>
        <dbReference type="EMBL" id="CAE7153939.1"/>
    </source>
</evidence>
<protein>
    <submittedName>
        <fullName evidence="1">Uncharacterized protein</fullName>
    </submittedName>
</protein>
<keyword evidence="2" id="KW-1185">Reference proteome</keyword>
<evidence type="ECO:0000313" key="2">
    <source>
        <dbReference type="Proteomes" id="UP000601435"/>
    </source>
</evidence>
<proteinExistence type="predicted"/>
<accession>A0A812INN2</accession>
<dbReference type="AlphaFoldDB" id="A0A812INN2"/>
<dbReference type="Proteomes" id="UP000601435">
    <property type="component" value="Unassembled WGS sequence"/>
</dbReference>